<dbReference type="GO" id="GO:0005829">
    <property type="term" value="C:cytosol"/>
    <property type="evidence" value="ECO:0007669"/>
    <property type="project" value="TreeGrafter"/>
</dbReference>
<dbReference type="InterPro" id="IPR005583">
    <property type="entry name" value="YaaA"/>
</dbReference>
<dbReference type="Pfam" id="PF03883">
    <property type="entry name" value="H2O2_YaaD"/>
    <property type="match status" value="1"/>
</dbReference>
<name>A0A6J6C371_9ZZZZ</name>
<protein>
    <submittedName>
        <fullName evidence="1">Unannotated protein</fullName>
    </submittedName>
</protein>
<gene>
    <name evidence="1" type="ORF">UFOPK1493_00655</name>
</gene>
<dbReference type="GO" id="GO:0033194">
    <property type="term" value="P:response to hydroperoxide"/>
    <property type="evidence" value="ECO:0007669"/>
    <property type="project" value="TreeGrafter"/>
</dbReference>
<organism evidence="1">
    <name type="scientific">freshwater metagenome</name>
    <dbReference type="NCBI Taxonomy" id="449393"/>
    <lineage>
        <taxon>unclassified sequences</taxon>
        <taxon>metagenomes</taxon>
        <taxon>ecological metagenomes</taxon>
    </lineage>
</organism>
<reference evidence="1" key="1">
    <citation type="submission" date="2020-05" db="EMBL/GenBank/DDBJ databases">
        <authorList>
            <person name="Chiriac C."/>
            <person name="Salcher M."/>
            <person name="Ghai R."/>
            <person name="Kavagutti S V."/>
        </authorList>
    </citation>
    <scope>NUCLEOTIDE SEQUENCE</scope>
</reference>
<accession>A0A6J6C371</accession>
<dbReference type="AlphaFoldDB" id="A0A6J6C371"/>
<evidence type="ECO:0000313" key="1">
    <source>
        <dbReference type="EMBL" id="CAB4545636.1"/>
    </source>
</evidence>
<proteinExistence type="predicted"/>
<dbReference type="EMBL" id="CAEZSR010000014">
    <property type="protein sequence ID" value="CAB4545636.1"/>
    <property type="molecule type" value="Genomic_DNA"/>
</dbReference>
<dbReference type="PANTHER" id="PTHR30283:SF4">
    <property type="entry name" value="PEROXIDE STRESS RESISTANCE PROTEIN YAAA"/>
    <property type="match status" value="1"/>
</dbReference>
<dbReference type="PANTHER" id="PTHR30283">
    <property type="entry name" value="PEROXIDE STRESS RESPONSE PROTEIN YAAA"/>
    <property type="match status" value="1"/>
</dbReference>
<sequence length="242" mass="25538">MVKKNVSVSLLLPPSEGKAEGGRGRWDPGAGRQATFRALGDRRAQVARALAAVGGGDEKLLGVGGAHLARAQSANTSLLGAPTLPAARRYTGVVWDHLDLASLDAAARTRATSSIAVVSGLLGVVGVDDQVPDYRLKMGASLAPMGKLSTWWRPAVSEAINTWARRRVVIDLLPQEHRAAWVPEGVQGVSVSFVERSGKVAGHDAKAAKGRLARHVLTFDGHPLDALAAWSDERFDLAVVPL</sequence>